<dbReference type="Proteomes" id="UP000499080">
    <property type="component" value="Unassembled WGS sequence"/>
</dbReference>
<evidence type="ECO:0000313" key="2">
    <source>
        <dbReference type="Proteomes" id="UP000499080"/>
    </source>
</evidence>
<name>A0A4Y2KAV9_ARAVE</name>
<comment type="caution">
    <text evidence="1">The sequence shown here is derived from an EMBL/GenBank/DDBJ whole genome shotgun (WGS) entry which is preliminary data.</text>
</comment>
<gene>
    <name evidence="1" type="ORF">AVEN_138928_1</name>
</gene>
<accession>A0A4Y2KAV9</accession>
<evidence type="ECO:0000313" key="1">
    <source>
        <dbReference type="EMBL" id="GBM99089.1"/>
    </source>
</evidence>
<dbReference type="AlphaFoldDB" id="A0A4Y2KAV9"/>
<organism evidence="1 2">
    <name type="scientific">Araneus ventricosus</name>
    <name type="common">Orbweaver spider</name>
    <name type="synonym">Epeira ventricosa</name>
    <dbReference type="NCBI Taxonomy" id="182803"/>
    <lineage>
        <taxon>Eukaryota</taxon>
        <taxon>Metazoa</taxon>
        <taxon>Ecdysozoa</taxon>
        <taxon>Arthropoda</taxon>
        <taxon>Chelicerata</taxon>
        <taxon>Arachnida</taxon>
        <taxon>Araneae</taxon>
        <taxon>Araneomorphae</taxon>
        <taxon>Entelegynae</taxon>
        <taxon>Araneoidea</taxon>
        <taxon>Araneidae</taxon>
        <taxon>Araneus</taxon>
    </lineage>
</organism>
<sequence>MPTSGSEDFRFETLNFQRSTMYVDKVHVKSGVEGHRSPADVTWKFGKGGSSSSLDLVARSRSIEFKKLTKVPKSSIEFKKLTKVPKSSIEFKKLTKVPKSSIELKKLPKVPSQNKFNKKRSKNTLLLVY</sequence>
<dbReference type="EMBL" id="BGPR01004389">
    <property type="protein sequence ID" value="GBM99089.1"/>
    <property type="molecule type" value="Genomic_DNA"/>
</dbReference>
<reference evidence="1 2" key="1">
    <citation type="journal article" date="2019" name="Sci. Rep.">
        <title>Orb-weaving spider Araneus ventricosus genome elucidates the spidroin gene catalogue.</title>
        <authorList>
            <person name="Kono N."/>
            <person name="Nakamura H."/>
            <person name="Ohtoshi R."/>
            <person name="Moran D.A.P."/>
            <person name="Shinohara A."/>
            <person name="Yoshida Y."/>
            <person name="Fujiwara M."/>
            <person name="Mori M."/>
            <person name="Tomita M."/>
            <person name="Arakawa K."/>
        </authorList>
    </citation>
    <scope>NUCLEOTIDE SEQUENCE [LARGE SCALE GENOMIC DNA]</scope>
</reference>
<proteinExistence type="predicted"/>
<keyword evidence="2" id="KW-1185">Reference proteome</keyword>
<protein>
    <submittedName>
        <fullName evidence="1">Uncharacterized protein</fullName>
    </submittedName>
</protein>